<evidence type="ECO:0000256" key="10">
    <source>
        <dbReference type="ARBA" id="ARBA00022968"/>
    </source>
</evidence>
<dbReference type="Gene3D" id="1.10.880.10">
    <property type="entry name" value="Transcription factor, Skn-1-like, DNA-binding domain"/>
    <property type="match status" value="1"/>
</dbReference>
<dbReference type="GO" id="GO:0005634">
    <property type="term" value="C:nucleus"/>
    <property type="evidence" value="ECO:0007669"/>
    <property type="project" value="UniProtKB-SubCell"/>
</dbReference>
<keyword evidence="9" id="KW-0256">Endoplasmic reticulum</keyword>
<evidence type="ECO:0000256" key="9">
    <source>
        <dbReference type="ARBA" id="ARBA00022824"/>
    </source>
</evidence>
<feature type="region of interest" description="Disordered" evidence="26">
    <location>
        <begin position="580"/>
        <end position="607"/>
    </location>
</feature>
<keyword evidence="8" id="KW-0812">Transmembrane</keyword>
<keyword evidence="15" id="KW-0238">DNA-binding</keyword>
<keyword evidence="7" id="KW-0153">Cholesterol metabolism</keyword>
<protein>
    <recommendedName>
        <fullName evidence="5">Endoplasmic reticulum membrane sensor NFE2L1</fullName>
    </recommendedName>
    <alternativeName>
        <fullName evidence="24">Nuclear factor erythroid 2-related factor 1</fullName>
    </alternativeName>
    <alternativeName>
        <fullName evidence="23">Nuclear factor, erythroid derived 2, like 1</fullName>
    </alternativeName>
</protein>
<evidence type="ECO:0000313" key="28">
    <source>
        <dbReference type="Ensembl" id="ENSOSIP00000015437.1"/>
    </source>
</evidence>
<keyword evidence="13" id="KW-0443">Lipid metabolism</keyword>
<dbReference type="InterPro" id="IPR008917">
    <property type="entry name" value="TF_DNA-bd_sf"/>
</dbReference>
<reference evidence="28" key="2">
    <citation type="submission" date="2025-09" db="UniProtKB">
        <authorList>
            <consortium name="Ensembl"/>
        </authorList>
    </citation>
    <scope>IDENTIFICATION</scope>
</reference>
<keyword evidence="21" id="KW-0753">Steroid metabolism</keyword>
<name>A0A8C7XME9_9TELE</name>
<dbReference type="GO" id="GO:0005789">
    <property type="term" value="C:endoplasmic reticulum membrane"/>
    <property type="evidence" value="ECO:0007669"/>
    <property type="project" value="UniProtKB-SubCell"/>
</dbReference>
<feature type="compositionally biased region" description="Polar residues" evidence="26">
    <location>
        <begin position="262"/>
        <end position="278"/>
    </location>
</feature>
<evidence type="ECO:0000259" key="27">
    <source>
        <dbReference type="PROSITE" id="PS50217"/>
    </source>
</evidence>
<evidence type="ECO:0000256" key="16">
    <source>
        <dbReference type="ARBA" id="ARBA00023136"/>
    </source>
</evidence>
<evidence type="ECO:0000256" key="19">
    <source>
        <dbReference type="ARBA" id="ARBA00023166"/>
    </source>
</evidence>
<evidence type="ECO:0000256" key="15">
    <source>
        <dbReference type="ARBA" id="ARBA00023125"/>
    </source>
</evidence>
<evidence type="ECO:0000256" key="17">
    <source>
        <dbReference type="ARBA" id="ARBA00023159"/>
    </source>
</evidence>
<evidence type="ECO:0000256" key="14">
    <source>
        <dbReference type="ARBA" id="ARBA00023121"/>
    </source>
</evidence>
<evidence type="ECO:0000313" key="29">
    <source>
        <dbReference type="Proteomes" id="UP000694383"/>
    </source>
</evidence>
<feature type="domain" description="BZIP" evidence="27">
    <location>
        <begin position="644"/>
        <end position="707"/>
    </location>
</feature>
<keyword evidence="14" id="KW-0446">Lipid-binding</keyword>
<dbReference type="GO" id="GO:0000978">
    <property type="term" value="F:RNA polymerase II cis-regulatory region sequence-specific DNA binding"/>
    <property type="evidence" value="ECO:0007669"/>
    <property type="project" value="InterPro"/>
</dbReference>
<keyword evidence="6" id="KW-0678">Repressor</keyword>
<dbReference type="GeneTree" id="ENSGT00950000182892"/>
<keyword evidence="25" id="KW-0175">Coiled coil</keyword>
<keyword evidence="29" id="KW-1185">Reference proteome</keyword>
<evidence type="ECO:0000256" key="18">
    <source>
        <dbReference type="ARBA" id="ARBA00023163"/>
    </source>
</evidence>
<organism evidence="28 29">
    <name type="scientific">Oryzias sinensis</name>
    <name type="common">Chinese medaka</name>
    <dbReference type="NCBI Taxonomy" id="183150"/>
    <lineage>
        <taxon>Eukaryota</taxon>
        <taxon>Metazoa</taxon>
        <taxon>Chordata</taxon>
        <taxon>Craniata</taxon>
        <taxon>Vertebrata</taxon>
        <taxon>Euteleostomi</taxon>
        <taxon>Actinopterygii</taxon>
        <taxon>Neopterygii</taxon>
        <taxon>Teleostei</taxon>
        <taxon>Neoteleostei</taxon>
        <taxon>Acanthomorphata</taxon>
        <taxon>Ovalentaria</taxon>
        <taxon>Atherinomorphae</taxon>
        <taxon>Beloniformes</taxon>
        <taxon>Adrianichthyidae</taxon>
        <taxon>Oryziinae</taxon>
        <taxon>Oryzias</taxon>
    </lineage>
</organism>
<sequence length="763" mass="84748">MLYLKKYFTEGLIQFTILLSLIGVRVDVDTYLSNQLPPLREIILGPSSAYTQTQFHNLRNTLDGYGIHPKSVDLDHFFTTRRLLNQVRQLDRLSVPSTELNTWLVHRETETVVSTSSQSSPSITLDNGASLEDINNIDSTPFSCCHKKENDIDLIDILWRQDIDLGAGREVFNYSNRQKESEEKPSLLESKDRNEERESLRNGINLQGAPPVDGETGESIPEQVCLSSQTSLSLQECLRLLEATFPFGEEAEFPAADVTEEISVSNEEAPSTSQSLPLGSQLPGDEPQLDLEQQWQDIMAIMELQAMEVNTTDPQTDFSSASAPNGTTDANTVANFGLATRSTPINEDVSLHQASIPSCSQDFPQIFNSQLDSTSIPPPRASMPRLSSSNSSNINSTFGATNLTGIFLPPPINGSSSNITSTPTLPDPFATLLEESMLDEISLLDLAMEEGFSQAQASQLEDELDSDSGLSLDSSHSPASPSSSETSCSSAASSSSTSATFSEEGAVGYSTDSEVATAETEEGAVGGYQSEYSKLCRMSYQDLSQFHPQLDSISHNHTYNLPLSSAFSEHPELPLTAGKKTIRDKHSSKLQPPQDLLDKHSSRDERRARTMKIPFSNEKIINLPVDEFNELLAKHHLNEAQLALIRDIRRRGKNKMAAQNCRKRKLDAIITLEQGVQDLRRDKARLLKEKMEFLRSIRQMKHKMQSLYQEVFSQLRDEEGRPYPPSQYSLQYSADGSVLIMPRSVTAAEQNRKPEKKQKDKKK</sequence>
<proteinExistence type="inferred from homology"/>
<feature type="region of interest" description="Disordered" evidence="26">
    <location>
        <begin position="743"/>
        <end position="763"/>
    </location>
</feature>
<keyword evidence="19" id="KW-1207">Sterol metabolism</keyword>
<evidence type="ECO:0000256" key="11">
    <source>
        <dbReference type="ARBA" id="ARBA00022989"/>
    </source>
</evidence>
<evidence type="ECO:0000256" key="4">
    <source>
        <dbReference type="ARBA" id="ARBA00008157"/>
    </source>
</evidence>
<keyword evidence="17" id="KW-0010">Activator</keyword>
<feature type="compositionally biased region" description="Low complexity" evidence="26">
    <location>
        <begin position="467"/>
        <end position="503"/>
    </location>
</feature>
<reference evidence="28" key="1">
    <citation type="submission" date="2025-08" db="UniProtKB">
        <authorList>
            <consortium name="Ensembl"/>
        </authorList>
    </citation>
    <scope>IDENTIFICATION</scope>
</reference>
<dbReference type="PROSITE" id="PS50217">
    <property type="entry name" value="BZIP"/>
    <property type="match status" value="1"/>
</dbReference>
<dbReference type="GO" id="GO:0000981">
    <property type="term" value="F:DNA-binding transcription factor activity, RNA polymerase II-specific"/>
    <property type="evidence" value="ECO:0007669"/>
    <property type="project" value="TreeGrafter"/>
</dbReference>
<dbReference type="SMART" id="SM00338">
    <property type="entry name" value="BRLZ"/>
    <property type="match status" value="1"/>
</dbReference>
<evidence type="ECO:0000256" key="1">
    <source>
        <dbReference type="ARBA" id="ARBA00004123"/>
    </source>
</evidence>
<comment type="subcellular location">
    <subcellularLocation>
        <location evidence="3">Endoplasmic reticulum membrane</location>
        <topology evidence="3">Single-pass type II membrane protein</topology>
    </subcellularLocation>
    <subcellularLocation>
        <location evidence="2">Endoplasmic reticulum membrane</location>
        <topology evidence="2">Single-pass type III membrane protein</topology>
    </subcellularLocation>
    <subcellularLocation>
        <location evidence="1">Nucleus</location>
    </subcellularLocation>
</comment>
<dbReference type="Pfam" id="PF03131">
    <property type="entry name" value="bZIP_Maf"/>
    <property type="match status" value="1"/>
</dbReference>
<evidence type="ECO:0000256" key="2">
    <source>
        <dbReference type="ARBA" id="ARBA00004643"/>
    </source>
</evidence>
<feature type="region of interest" description="Disordered" evidence="26">
    <location>
        <begin position="176"/>
        <end position="220"/>
    </location>
</feature>
<keyword evidence="18" id="KW-0804">Transcription</keyword>
<comment type="similarity">
    <text evidence="4">Belongs to the bZIP family. CNC subfamily.</text>
</comment>
<evidence type="ECO:0000256" key="6">
    <source>
        <dbReference type="ARBA" id="ARBA00022491"/>
    </source>
</evidence>
<evidence type="ECO:0000256" key="5">
    <source>
        <dbReference type="ARBA" id="ARBA00020485"/>
    </source>
</evidence>
<dbReference type="CDD" id="cd14720">
    <property type="entry name" value="bZIP_NFE2-like"/>
    <property type="match status" value="1"/>
</dbReference>
<dbReference type="InterPro" id="IPR047167">
    <property type="entry name" value="NFE2-like"/>
</dbReference>
<evidence type="ECO:0000256" key="3">
    <source>
        <dbReference type="ARBA" id="ARBA00004648"/>
    </source>
</evidence>
<dbReference type="InterPro" id="IPR004826">
    <property type="entry name" value="bZIP_Maf"/>
</dbReference>
<evidence type="ECO:0000256" key="22">
    <source>
        <dbReference type="ARBA" id="ARBA00023242"/>
    </source>
</evidence>
<evidence type="ECO:0000256" key="20">
    <source>
        <dbReference type="ARBA" id="ARBA00023180"/>
    </source>
</evidence>
<evidence type="ECO:0000256" key="8">
    <source>
        <dbReference type="ARBA" id="ARBA00022692"/>
    </source>
</evidence>
<dbReference type="PANTHER" id="PTHR24411:SF31">
    <property type="entry name" value="ENDOPLASMIC RETICULUM MEMBRANE SENSOR NFE2L1"/>
    <property type="match status" value="1"/>
</dbReference>
<keyword evidence="20" id="KW-0325">Glycoprotein</keyword>
<feature type="region of interest" description="Disordered" evidence="26">
    <location>
        <begin position="454"/>
        <end position="524"/>
    </location>
</feature>
<evidence type="ECO:0000256" key="21">
    <source>
        <dbReference type="ARBA" id="ARBA00023221"/>
    </source>
</evidence>
<evidence type="ECO:0000256" key="7">
    <source>
        <dbReference type="ARBA" id="ARBA00022548"/>
    </source>
</evidence>
<feature type="compositionally biased region" description="Basic residues" evidence="26">
    <location>
        <begin position="754"/>
        <end position="763"/>
    </location>
</feature>
<evidence type="ECO:0000256" key="23">
    <source>
        <dbReference type="ARBA" id="ARBA00030985"/>
    </source>
</evidence>
<dbReference type="InterPro" id="IPR004827">
    <property type="entry name" value="bZIP"/>
</dbReference>
<feature type="compositionally biased region" description="Basic and acidic residues" evidence="26">
    <location>
        <begin position="596"/>
        <end position="607"/>
    </location>
</feature>
<dbReference type="GO" id="GO:0008289">
    <property type="term" value="F:lipid binding"/>
    <property type="evidence" value="ECO:0007669"/>
    <property type="project" value="UniProtKB-KW"/>
</dbReference>
<dbReference type="FunFam" id="1.10.880.10:FF:000001">
    <property type="entry name" value="Nuclear factor erythroid 2-related factor 2"/>
    <property type="match status" value="1"/>
</dbReference>
<dbReference type="Proteomes" id="UP000694383">
    <property type="component" value="Unplaced"/>
</dbReference>
<evidence type="ECO:0000256" key="25">
    <source>
        <dbReference type="SAM" id="Coils"/>
    </source>
</evidence>
<feature type="compositionally biased region" description="Basic and acidic residues" evidence="26">
    <location>
        <begin position="177"/>
        <end position="200"/>
    </location>
</feature>
<keyword evidence="10" id="KW-0735">Signal-anchor</keyword>
<evidence type="ECO:0000256" key="13">
    <source>
        <dbReference type="ARBA" id="ARBA00023098"/>
    </source>
</evidence>
<evidence type="ECO:0000256" key="24">
    <source>
        <dbReference type="ARBA" id="ARBA00031659"/>
    </source>
</evidence>
<feature type="region of interest" description="Disordered" evidence="26">
    <location>
        <begin position="262"/>
        <end position="283"/>
    </location>
</feature>
<keyword evidence="11" id="KW-1133">Transmembrane helix</keyword>
<keyword evidence="12" id="KW-0805">Transcription regulation</keyword>
<keyword evidence="22" id="KW-0539">Nucleus</keyword>
<evidence type="ECO:0000256" key="26">
    <source>
        <dbReference type="SAM" id="MobiDB-lite"/>
    </source>
</evidence>
<dbReference type="AlphaFoldDB" id="A0A8C7XME9"/>
<dbReference type="PROSITE" id="PS00036">
    <property type="entry name" value="BZIP_BASIC"/>
    <property type="match status" value="1"/>
</dbReference>
<evidence type="ECO:0000256" key="12">
    <source>
        <dbReference type="ARBA" id="ARBA00023015"/>
    </source>
</evidence>
<accession>A0A8C7XME9</accession>
<dbReference type="GO" id="GO:0008203">
    <property type="term" value="P:cholesterol metabolic process"/>
    <property type="evidence" value="ECO:0007669"/>
    <property type="project" value="UniProtKB-KW"/>
</dbReference>
<keyword evidence="16" id="KW-0472">Membrane</keyword>
<dbReference type="PANTHER" id="PTHR24411">
    <property type="entry name" value="NUCLEAR FACTOR ERYTHROID 2-RELATED FACTOR"/>
    <property type="match status" value="1"/>
</dbReference>
<dbReference type="Ensembl" id="ENSOSIT00000016324.1">
    <property type="protein sequence ID" value="ENSOSIP00000015437.1"/>
    <property type="gene ID" value="ENSOSIG00000008612.1"/>
</dbReference>
<feature type="coiled-coil region" evidence="25">
    <location>
        <begin position="669"/>
        <end position="696"/>
    </location>
</feature>
<dbReference type="SUPFAM" id="SSF47454">
    <property type="entry name" value="A DNA-binding domain in eukaryotic transcription factors"/>
    <property type="match status" value="1"/>
</dbReference>